<keyword evidence="3" id="KW-1185">Reference proteome</keyword>
<evidence type="ECO:0000313" key="2">
    <source>
        <dbReference type="EMBL" id="OLR91094.1"/>
    </source>
</evidence>
<dbReference type="InterPro" id="IPR036388">
    <property type="entry name" value="WH-like_DNA-bd_sf"/>
</dbReference>
<dbReference type="OrthoDB" id="3173926at2"/>
<dbReference type="RefSeq" id="WP_075977752.1">
    <property type="nucleotide sequence ID" value="NZ_MKQR01000026.1"/>
</dbReference>
<dbReference type="PRINTS" id="PR00598">
    <property type="entry name" value="HTHMARR"/>
</dbReference>
<comment type="caution">
    <text evidence="2">The sequence shown here is derived from an EMBL/GenBank/DDBJ whole genome shotgun (WGS) entry which is preliminary data.</text>
</comment>
<dbReference type="STRING" id="1193682.BJP25_31685"/>
<gene>
    <name evidence="2" type="ORF">BJP25_31685</name>
</gene>
<evidence type="ECO:0000313" key="3">
    <source>
        <dbReference type="Proteomes" id="UP000186040"/>
    </source>
</evidence>
<dbReference type="EMBL" id="MKQR01000026">
    <property type="protein sequence ID" value="OLR91094.1"/>
    <property type="molecule type" value="Genomic_DNA"/>
</dbReference>
<evidence type="ECO:0000259" key="1">
    <source>
        <dbReference type="PROSITE" id="PS50995"/>
    </source>
</evidence>
<dbReference type="Gene3D" id="1.10.10.10">
    <property type="entry name" value="Winged helix-like DNA-binding domain superfamily/Winged helix DNA-binding domain"/>
    <property type="match status" value="1"/>
</dbReference>
<dbReference type="PANTHER" id="PTHR33164">
    <property type="entry name" value="TRANSCRIPTIONAL REGULATOR, MARR FAMILY"/>
    <property type="match status" value="1"/>
</dbReference>
<dbReference type="Pfam" id="PF12802">
    <property type="entry name" value="MarR_2"/>
    <property type="match status" value="1"/>
</dbReference>
<sequence length="140" mass="15436">MLLRGLTVDLTRFAQLFGEANGLHPTDLNALAVILDGGPDMTPSRLADALHLSPSATTSVLDRLERSGHVRRDRSPDDRRKVQLHLEESARALGQAHFGMLQSALGEAWSAFSDEEREVVGRFLASTTQAVVRAREEHLR</sequence>
<protein>
    <recommendedName>
        <fullName evidence="1">HTH marR-type domain-containing protein</fullName>
    </recommendedName>
</protein>
<name>A0A1Q9LGF8_9PSEU</name>
<accession>A0A1Q9LGF8</accession>
<dbReference type="InterPro" id="IPR036390">
    <property type="entry name" value="WH_DNA-bd_sf"/>
</dbReference>
<dbReference type="GO" id="GO:0006950">
    <property type="term" value="P:response to stress"/>
    <property type="evidence" value="ECO:0007669"/>
    <property type="project" value="TreeGrafter"/>
</dbReference>
<organism evidence="2 3">
    <name type="scientific">Actinokineospora bangkokensis</name>
    <dbReference type="NCBI Taxonomy" id="1193682"/>
    <lineage>
        <taxon>Bacteria</taxon>
        <taxon>Bacillati</taxon>
        <taxon>Actinomycetota</taxon>
        <taxon>Actinomycetes</taxon>
        <taxon>Pseudonocardiales</taxon>
        <taxon>Pseudonocardiaceae</taxon>
        <taxon>Actinokineospora</taxon>
    </lineage>
</organism>
<dbReference type="SUPFAM" id="SSF46785">
    <property type="entry name" value="Winged helix' DNA-binding domain"/>
    <property type="match status" value="1"/>
</dbReference>
<dbReference type="InterPro" id="IPR039422">
    <property type="entry name" value="MarR/SlyA-like"/>
</dbReference>
<feature type="domain" description="HTH marR-type" evidence="1">
    <location>
        <begin position="1"/>
        <end position="129"/>
    </location>
</feature>
<reference evidence="2 3" key="1">
    <citation type="submission" date="2016-10" db="EMBL/GenBank/DDBJ databases">
        <title>The Draft Genome Sequence of Actinokineospora bangkokensis 44EHWT reveals the biosynthetic pathway of antifungal compounds Thailandins with unusual extender unit butylmalonyl-CoA.</title>
        <authorList>
            <person name="Greule A."/>
            <person name="Intra B."/>
            <person name="Flemming S."/>
            <person name="Rommel M.G."/>
            <person name="Panbangred W."/>
            <person name="Bechthold A."/>
        </authorList>
    </citation>
    <scope>NUCLEOTIDE SEQUENCE [LARGE SCALE GENOMIC DNA]</scope>
    <source>
        <strain evidence="2 3">44EHW</strain>
    </source>
</reference>
<dbReference type="AlphaFoldDB" id="A0A1Q9LGF8"/>
<dbReference type="PANTHER" id="PTHR33164:SF106">
    <property type="entry name" value="TRANSCRIPTIONAL REGULATORY PROTEIN"/>
    <property type="match status" value="1"/>
</dbReference>
<dbReference type="PROSITE" id="PS50995">
    <property type="entry name" value="HTH_MARR_2"/>
    <property type="match status" value="1"/>
</dbReference>
<dbReference type="Proteomes" id="UP000186040">
    <property type="component" value="Unassembled WGS sequence"/>
</dbReference>
<dbReference type="InterPro" id="IPR000835">
    <property type="entry name" value="HTH_MarR-typ"/>
</dbReference>
<dbReference type="GO" id="GO:0003700">
    <property type="term" value="F:DNA-binding transcription factor activity"/>
    <property type="evidence" value="ECO:0007669"/>
    <property type="project" value="InterPro"/>
</dbReference>
<proteinExistence type="predicted"/>
<dbReference type="SMART" id="SM00347">
    <property type="entry name" value="HTH_MARR"/>
    <property type="match status" value="1"/>
</dbReference>